<keyword evidence="3" id="KW-1185">Reference proteome</keyword>
<proteinExistence type="predicted"/>
<evidence type="ECO:0000313" key="2">
    <source>
        <dbReference type="EMBL" id="MPC70879.1"/>
    </source>
</evidence>
<comment type="caution">
    <text evidence="2">The sequence shown here is derived from an EMBL/GenBank/DDBJ whole genome shotgun (WGS) entry which is preliminary data.</text>
</comment>
<reference evidence="2 3" key="1">
    <citation type="submission" date="2019-05" db="EMBL/GenBank/DDBJ databases">
        <title>Another draft genome of Portunus trituberculatus and its Hox gene families provides insights of decapod evolution.</title>
        <authorList>
            <person name="Jeong J.-H."/>
            <person name="Song I."/>
            <person name="Kim S."/>
            <person name="Choi T."/>
            <person name="Kim D."/>
            <person name="Ryu S."/>
            <person name="Kim W."/>
        </authorList>
    </citation>
    <scope>NUCLEOTIDE SEQUENCE [LARGE SCALE GENOMIC DNA]</scope>
    <source>
        <tissue evidence="2">Muscle</tissue>
    </source>
</reference>
<organism evidence="2 3">
    <name type="scientific">Portunus trituberculatus</name>
    <name type="common">Swimming crab</name>
    <name type="synonym">Neptunus trituberculatus</name>
    <dbReference type="NCBI Taxonomy" id="210409"/>
    <lineage>
        <taxon>Eukaryota</taxon>
        <taxon>Metazoa</taxon>
        <taxon>Ecdysozoa</taxon>
        <taxon>Arthropoda</taxon>
        <taxon>Crustacea</taxon>
        <taxon>Multicrustacea</taxon>
        <taxon>Malacostraca</taxon>
        <taxon>Eumalacostraca</taxon>
        <taxon>Eucarida</taxon>
        <taxon>Decapoda</taxon>
        <taxon>Pleocyemata</taxon>
        <taxon>Brachyura</taxon>
        <taxon>Eubrachyura</taxon>
        <taxon>Portunoidea</taxon>
        <taxon>Portunidae</taxon>
        <taxon>Portuninae</taxon>
        <taxon>Portunus</taxon>
    </lineage>
</organism>
<evidence type="ECO:0000313" key="3">
    <source>
        <dbReference type="Proteomes" id="UP000324222"/>
    </source>
</evidence>
<accession>A0A5B7HM81</accession>
<name>A0A5B7HM81_PORTR</name>
<dbReference type="EMBL" id="VSRR010031883">
    <property type="protein sequence ID" value="MPC70879.1"/>
    <property type="molecule type" value="Genomic_DNA"/>
</dbReference>
<dbReference type="Proteomes" id="UP000324222">
    <property type="component" value="Unassembled WGS sequence"/>
</dbReference>
<dbReference type="AlphaFoldDB" id="A0A5B7HM81"/>
<gene>
    <name evidence="2" type="ORF">E2C01_065141</name>
</gene>
<feature type="region of interest" description="Disordered" evidence="1">
    <location>
        <begin position="82"/>
        <end position="102"/>
    </location>
</feature>
<sequence>MKDFPIAHHPSVATRFAMLKFYTLQRILTAGRRTFSPLTRKLNATDHQKGFRVHPAVSVEMRSKVRVSQKMALTPVFAQTLTPSNLNPRGNGTRGKDPISTSHHPVSLTWCRAPVTALSVPPRHQVRRERTW</sequence>
<evidence type="ECO:0000256" key="1">
    <source>
        <dbReference type="SAM" id="MobiDB-lite"/>
    </source>
</evidence>
<protein>
    <submittedName>
        <fullName evidence="2">Uncharacterized protein</fullName>
    </submittedName>
</protein>